<dbReference type="AlphaFoldDB" id="A0A8X6QZ45"/>
<keyword evidence="3" id="KW-1185">Reference proteome</keyword>
<dbReference type="GO" id="GO:0005634">
    <property type="term" value="C:nucleus"/>
    <property type="evidence" value="ECO:0007669"/>
    <property type="project" value="TreeGrafter"/>
</dbReference>
<reference evidence="2" key="1">
    <citation type="submission" date="2020-08" db="EMBL/GenBank/DDBJ databases">
        <title>Multicomponent nature underlies the extraordinary mechanical properties of spider dragline silk.</title>
        <authorList>
            <person name="Kono N."/>
            <person name="Nakamura H."/>
            <person name="Mori M."/>
            <person name="Yoshida Y."/>
            <person name="Ohtoshi R."/>
            <person name="Malay A.D."/>
            <person name="Moran D.A.P."/>
            <person name="Tomita M."/>
            <person name="Numata K."/>
            <person name="Arakawa K."/>
        </authorList>
    </citation>
    <scope>NUCLEOTIDE SEQUENCE</scope>
</reference>
<dbReference type="Proteomes" id="UP000887013">
    <property type="component" value="Unassembled WGS sequence"/>
</dbReference>
<sequence>MCKRSWKKIVCIQDFLSKQIIMWNDLNLKCPVKDVCTYSSQDTAILNISELVSLLTSAADVLTKDHPIWTEIKIFQNVQAKYRRILHCDKCLLLLQRVGSCLRKVILLNLSKIYLDLAEHFLKGLQNQDSVQLPSRQQLEYALLRTQSAAKLSCEALHYSRETFCFLIQKLRVGHMLLHLMMAASVTARVNILFKGVLIQLFDIYRNLYSWRQQLKSGTFEWPKPLEIPEDLEAWLNPELSDLLGPKQISKDQLNTLRNFFEREKNETTLKETENTVSDEDECVVVKEPCLLQISNDLDIGEVVSREKSTYQDQPTESQNILLKKIKNVKSFKKLAIIWNNFDVNSQVLLPTELTPLKIQLIDKAFLQAKKKIVRIKNLPLQNNIKKKQIMTVTRLTGDKFLEHLGFTGHLGLMDSKSNASSCSMPSIDDLQPVKTLAALKALYLKLYKIFQSSQQYEKCDKLKKIYKSRRADIKLLIAKGDKKCAKKLIFCSSKVFLRKFL</sequence>
<accession>A0A8X6QZ45</accession>
<feature type="domain" description="Nucleolus and neural progenitor protein-like N-terminal" evidence="1">
    <location>
        <begin position="23"/>
        <end position="209"/>
    </location>
</feature>
<evidence type="ECO:0000259" key="1">
    <source>
        <dbReference type="Pfam" id="PF14780"/>
    </source>
</evidence>
<dbReference type="Pfam" id="PF14780">
    <property type="entry name" value="NEPRO_N"/>
    <property type="match status" value="1"/>
</dbReference>
<proteinExistence type="predicted"/>
<organism evidence="2 3">
    <name type="scientific">Nephila pilipes</name>
    <name type="common">Giant wood spider</name>
    <name type="synonym">Nephila maculata</name>
    <dbReference type="NCBI Taxonomy" id="299642"/>
    <lineage>
        <taxon>Eukaryota</taxon>
        <taxon>Metazoa</taxon>
        <taxon>Ecdysozoa</taxon>
        <taxon>Arthropoda</taxon>
        <taxon>Chelicerata</taxon>
        <taxon>Arachnida</taxon>
        <taxon>Araneae</taxon>
        <taxon>Araneomorphae</taxon>
        <taxon>Entelegynae</taxon>
        <taxon>Araneoidea</taxon>
        <taxon>Nephilidae</taxon>
        <taxon>Nephila</taxon>
    </lineage>
</organism>
<dbReference type="OrthoDB" id="9899341at2759"/>
<dbReference type="EMBL" id="BMAW01132781">
    <property type="protein sequence ID" value="GFU44815.1"/>
    <property type="molecule type" value="Genomic_DNA"/>
</dbReference>
<evidence type="ECO:0000313" key="3">
    <source>
        <dbReference type="Proteomes" id="UP000887013"/>
    </source>
</evidence>
<name>A0A8X6QZ45_NEPPI</name>
<protein>
    <submittedName>
        <fullName evidence="2">DUF4477 domain-containing protein</fullName>
    </submittedName>
</protein>
<dbReference type="GO" id="GO:0045747">
    <property type="term" value="P:positive regulation of Notch signaling pathway"/>
    <property type="evidence" value="ECO:0007669"/>
    <property type="project" value="TreeGrafter"/>
</dbReference>
<dbReference type="InterPro" id="IPR052835">
    <property type="entry name" value="Nepro"/>
</dbReference>
<dbReference type="PANTHER" id="PTHR34761:SF1">
    <property type="entry name" value="NUCLEOLUS AND NEURAL PROGENITOR PROTEIN"/>
    <property type="match status" value="1"/>
</dbReference>
<comment type="caution">
    <text evidence="2">The sequence shown here is derived from an EMBL/GenBank/DDBJ whole genome shotgun (WGS) entry which is preliminary data.</text>
</comment>
<dbReference type="InterPro" id="IPR027951">
    <property type="entry name" value="Nepro_N"/>
</dbReference>
<dbReference type="PANTHER" id="PTHR34761">
    <property type="entry name" value="NUCLEOLUS AND NEURAL PROGENITOR PROTEIN"/>
    <property type="match status" value="1"/>
</dbReference>
<evidence type="ECO:0000313" key="2">
    <source>
        <dbReference type="EMBL" id="GFU44815.1"/>
    </source>
</evidence>
<gene>
    <name evidence="2" type="primary">AVEN_219093_1</name>
    <name evidence="2" type="ORF">NPIL_276431</name>
</gene>